<evidence type="ECO:0000313" key="2">
    <source>
        <dbReference type="EMBL" id="NGO78771.1"/>
    </source>
</evidence>
<gene>
    <name evidence="2" type="ORF">G6045_24390</name>
</gene>
<reference evidence="2 3" key="1">
    <citation type="submission" date="2020-02" db="EMBL/GenBank/DDBJ databases">
        <title>Whole-genome analyses of novel actinobacteria.</title>
        <authorList>
            <person name="Sahin N."/>
            <person name="Tokatli A."/>
        </authorList>
    </citation>
    <scope>NUCLEOTIDE SEQUENCE [LARGE SCALE GENOMIC DNA]</scope>
    <source>
        <strain evidence="2 3">YC504</strain>
    </source>
</reference>
<evidence type="ECO:0000256" key="1">
    <source>
        <dbReference type="SAM" id="Phobius"/>
    </source>
</evidence>
<organism evidence="2 3">
    <name type="scientific">Streptomyces mesophilus</name>
    <dbReference type="NCBI Taxonomy" id="1775132"/>
    <lineage>
        <taxon>Bacteria</taxon>
        <taxon>Bacillati</taxon>
        <taxon>Actinomycetota</taxon>
        <taxon>Actinomycetes</taxon>
        <taxon>Kitasatosporales</taxon>
        <taxon>Streptomycetaceae</taxon>
        <taxon>Streptomyces</taxon>
    </lineage>
</organism>
<comment type="caution">
    <text evidence="2">The sequence shown here is derived from an EMBL/GenBank/DDBJ whole genome shotgun (WGS) entry which is preliminary data.</text>
</comment>
<keyword evidence="1" id="KW-0472">Membrane</keyword>
<dbReference type="EMBL" id="JAAKZW010000116">
    <property type="protein sequence ID" value="NGO78771.1"/>
    <property type="molecule type" value="Genomic_DNA"/>
</dbReference>
<evidence type="ECO:0000313" key="3">
    <source>
        <dbReference type="Proteomes" id="UP000481109"/>
    </source>
</evidence>
<dbReference type="AlphaFoldDB" id="A0A6G4XQ87"/>
<dbReference type="RefSeq" id="WP_165334218.1">
    <property type="nucleotide sequence ID" value="NZ_JAAKZW010000116.1"/>
</dbReference>
<accession>A0A6G4XQ87</accession>
<dbReference type="Proteomes" id="UP000481109">
    <property type="component" value="Unassembled WGS sequence"/>
</dbReference>
<protein>
    <submittedName>
        <fullName evidence="2">Uncharacterized protein</fullName>
    </submittedName>
</protein>
<name>A0A6G4XQ87_9ACTN</name>
<keyword evidence="3" id="KW-1185">Reference proteome</keyword>
<feature type="transmembrane region" description="Helical" evidence="1">
    <location>
        <begin position="34"/>
        <end position="53"/>
    </location>
</feature>
<proteinExistence type="predicted"/>
<sequence length="59" mass="6217">MLGIAAAVLFFLAFLFNATDLDGNDVFSSTNLMLLGLMLLALQVAGIGSGWGGRGRSRR</sequence>
<keyword evidence="1" id="KW-1133">Transmembrane helix</keyword>
<keyword evidence="1" id="KW-0812">Transmembrane</keyword>